<dbReference type="Proteomes" id="UP001455384">
    <property type="component" value="Chromosome"/>
</dbReference>
<reference evidence="2" key="1">
    <citation type="submission" date="2023-10" db="EMBL/GenBank/DDBJ databases">
        <title>Genome analysis and identification of Salinococcus sp. Bachu38 nov., a PGPR from the rhizosphere of Tamarix.</title>
        <authorList>
            <person name="Liang Z."/>
            <person name="Zhang X."/>
            <person name="Jia J."/>
            <person name="Chen X."/>
            <person name="Wang Y."/>
            <person name="Wang Q."/>
            <person name="Wang R."/>
        </authorList>
    </citation>
    <scope>NUCLEOTIDE SEQUENCE [LARGE SCALE GENOMIC DNA]</scope>
    <source>
        <strain evidence="2">Bachu38</strain>
    </source>
</reference>
<gene>
    <name evidence="1" type="ORF">RQP18_12420</name>
</gene>
<dbReference type="EMBL" id="CP138333">
    <property type="protein sequence ID" value="WZX29446.1"/>
    <property type="molecule type" value="Genomic_DNA"/>
</dbReference>
<dbReference type="RefSeq" id="WP_342388009.1">
    <property type="nucleotide sequence ID" value="NZ_CP138333.2"/>
</dbReference>
<proteinExistence type="predicted"/>
<keyword evidence="2" id="KW-1185">Reference proteome</keyword>
<accession>A0ABZ3CI43</accession>
<evidence type="ECO:0000313" key="1">
    <source>
        <dbReference type="EMBL" id="WZX29446.1"/>
    </source>
</evidence>
<protein>
    <submittedName>
        <fullName evidence="1">Uncharacterized protein</fullName>
    </submittedName>
</protein>
<organism evidence="1 2">
    <name type="scientific">Salinicoccus bachuensis</name>
    <dbReference type="NCBI Taxonomy" id="3136731"/>
    <lineage>
        <taxon>Bacteria</taxon>
        <taxon>Bacillati</taxon>
        <taxon>Bacillota</taxon>
        <taxon>Bacilli</taxon>
        <taxon>Bacillales</taxon>
        <taxon>Staphylococcaceae</taxon>
        <taxon>Salinicoccus</taxon>
    </lineage>
</organism>
<sequence>MAGIISATPYLQMQTWHRERLGRKNLALESHHLFDAESCRGSVSHDKAVGRLC</sequence>
<evidence type="ECO:0000313" key="2">
    <source>
        <dbReference type="Proteomes" id="UP001455384"/>
    </source>
</evidence>
<name>A0ABZ3CI43_9STAP</name>